<dbReference type="PANTHER" id="PTHR42194:SF1">
    <property type="entry name" value="UPF0276 PROTEIN HI_1600"/>
    <property type="match status" value="1"/>
</dbReference>
<evidence type="ECO:0000313" key="1">
    <source>
        <dbReference type="EMBL" id="VAW73464.1"/>
    </source>
</evidence>
<dbReference type="InterPro" id="IPR036237">
    <property type="entry name" value="Xyl_isomerase-like_sf"/>
</dbReference>
<dbReference type="PANTHER" id="PTHR42194">
    <property type="entry name" value="UPF0276 PROTEIN HI_1600"/>
    <property type="match status" value="1"/>
</dbReference>
<dbReference type="InterPro" id="IPR007801">
    <property type="entry name" value="MbnB/TglH/ChrH"/>
</dbReference>
<dbReference type="NCBIfam" id="NF003818">
    <property type="entry name" value="PRK05409.1"/>
    <property type="match status" value="1"/>
</dbReference>
<protein>
    <submittedName>
        <fullName evidence="1">Uncharacterized protein conserved in bacteria, NMA0228-like</fullName>
    </submittedName>
</protein>
<gene>
    <name evidence="1" type="ORF">MNBD_GAMMA12-3374</name>
</gene>
<dbReference type="AlphaFoldDB" id="A0A3B0YWZ8"/>
<name>A0A3B0YWZ8_9ZZZZ</name>
<proteinExistence type="predicted"/>
<sequence length="295" mass="33246">MQIDPVLVNNIGDGGLLQGAGVGLRSPHLQHVNTTLPDVPWFEILVDNYLNTGGVIQHYLYAIAEHYPLSCHGVGMSLGSTDPLNMEYLSTLKQLIKDLQITQVSEHLCWTSKHGYYSHELLPMPYTDEAAQHIADRIIQVQEYLGCQILIENVSSYMTYSQSEMTEWQFLNEVIQRADCHLLADINNIFVSASNHQFDPYDYINAIPAHKVKEIHLAGFEDMGQYLLDTHGAVVNEQVWTLFSYAIQRWGKKPTLIEWDNNIPEFDILCAESAKAQLILNGDHSACTATTTTHS</sequence>
<dbReference type="SUPFAM" id="SSF51658">
    <property type="entry name" value="Xylose isomerase-like"/>
    <property type="match status" value="1"/>
</dbReference>
<dbReference type="Gene3D" id="3.20.20.150">
    <property type="entry name" value="Divalent-metal-dependent TIM barrel enzymes"/>
    <property type="match status" value="1"/>
</dbReference>
<organism evidence="1">
    <name type="scientific">hydrothermal vent metagenome</name>
    <dbReference type="NCBI Taxonomy" id="652676"/>
    <lineage>
        <taxon>unclassified sequences</taxon>
        <taxon>metagenomes</taxon>
        <taxon>ecological metagenomes</taxon>
    </lineage>
</organism>
<dbReference type="Pfam" id="PF05114">
    <property type="entry name" value="MbnB_TglH_ChrH"/>
    <property type="match status" value="1"/>
</dbReference>
<dbReference type="EMBL" id="UOFL01000043">
    <property type="protein sequence ID" value="VAW73464.1"/>
    <property type="molecule type" value="Genomic_DNA"/>
</dbReference>
<accession>A0A3B0YWZ8</accession>
<reference evidence="1" key="1">
    <citation type="submission" date="2018-06" db="EMBL/GenBank/DDBJ databases">
        <authorList>
            <person name="Zhirakovskaya E."/>
        </authorList>
    </citation>
    <scope>NUCLEOTIDE SEQUENCE</scope>
</reference>